<dbReference type="SUPFAM" id="SSF56601">
    <property type="entry name" value="beta-lactamase/transpeptidase-like"/>
    <property type="match status" value="1"/>
</dbReference>
<comment type="caution">
    <text evidence="3">The sequence shown here is derived from an EMBL/GenBank/DDBJ whole genome shotgun (WGS) entry which is preliminary data.</text>
</comment>
<dbReference type="RefSeq" id="XP_013951249.1">
    <property type="nucleotide sequence ID" value="XM_014095774.1"/>
</dbReference>
<name>G9N7T3_HYPVG</name>
<organism evidence="3 4">
    <name type="scientific">Hypocrea virens (strain Gv29-8 / FGSC 10586)</name>
    <name type="common">Gliocladium virens</name>
    <name type="synonym">Trichoderma virens</name>
    <dbReference type="NCBI Taxonomy" id="413071"/>
    <lineage>
        <taxon>Eukaryota</taxon>
        <taxon>Fungi</taxon>
        <taxon>Dikarya</taxon>
        <taxon>Ascomycota</taxon>
        <taxon>Pezizomycotina</taxon>
        <taxon>Sordariomycetes</taxon>
        <taxon>Hypocreomycetidae</taxon>
        <taxon>Hypocreales</taxon>
        <taxon>Hypocreaceae</taxon>
        <taxon>Trichoderma</taxon>
    </lineage>
</organism>
<reference evidence="3 4" key="1">
    <citation type="journal article" date="2011" name="Genome Biol.">
        <title>Comparative genome sequence analysis underscores mycoparasitism as the ancestral life style of Trichoderma.</title>
        <authorList>
            <person name="Kubicek C.P."/>
            <person name="Herrera-Estrella A."/>
            <person name="Seidl-Seiboth V."/>
            <person name="Martinez D.A."/>
            <person name="Druzhinina I.S."/>
            <person name="Thon M."/>
            <person name="Zeilinger S."/>
            <person name="Casas-Flores S."/>
            <person name="Horwitz B.A."/>
            <person name="Mukherjee P.K."/>
            <person name="Mukherjee M."/>
            <person name="Kredics L."/>
            <person name="Alcaraz L.D."/>
            <person name="Aerts A."/>
            <person name="Antal Z."/>
            <person name="Atanasova L."/>
            <person name="Cervantes-Badillo M.G."/>
            <person name="Challacombe J."/>
            <person name="Chertkov O."/>
            <person name="McCluskey K."/>
            <person name="Coulpier F."/>
            <person name="Deshpande N."/>
            <person name="von Doehren H."/>
            <person name="Ebbole D.J."/>
            <person name="Esquivel-Naranjo E.U."/>
            <person name="Fekete E."/>
            <person name="Flipphi M."/>
            <person name="Glaser F."/>
            <person name="Gomez-Rodriguez E.Y."/>
            <person name="Gruber S."/>
            <person name="Han C."/>
            <person name="Henrissat B."/>
            <person name="Hermosa R."/>
            <person name="Hernandez-Onate M."/>
            <person name="Karaffa L."/>
            <person name="Kosti I."/>
            <person name="Le Crom S."/>
            <person name="Lindquist E."/>
            <person name="Lucas S."/>
            <person name="Luebeck M."/>
            <person name="Luebeck P.S."/>
            <person name="Margeot A."/>
            <person name="Metz B."/>
            <person name="Misra M."/>
            <person name="Nevalainen H."/>
            <person name="Omann M."/>
            <person name="Packer N."/>
            <person name="Perrone G."/>
            <person name="Uresti-Rivera E.E."/>
            <person name="Salamov A."/>
            <person name="Schmoll M."/>
            <person name="Seiboth B."/>
            <person name="Shapiro H."/>
            <person name="Sukno S."/>
            <person name="Tamayo-Ramos J.A."/>
            <person name="Tisch D."/>
            <person name="Wiest A."/>
            <person name="Wilkinson H.H."/>
            <person name="Zhang M."/>
            <person name="Coutinho P.M."/>
            <person name="Kenerley C.M."/>
            <person name="Monte E."/>
            <person name="Baker S.E."/>
            <person name="Grigoriev I.V."/>
        </authorList>
    </citation>
    <scope>NUCLEOTIDE SEQUENCE [LARGE SCALE GENOMIC DNA]</scope>
    <source>
        <strain evidence="4">Gv29-8 / FGSC 10586</strain>
    </source>
</reference>
<proteinExistence type="inferred from homology"/>
<dbReference type="HOGENOM" id="CLU_020027_14_2_1"/>
<feature type="non-terminal residue" evidence="3">
    <location>
        <position position="1"/>
    </location>
</feature>
<dbReference type="OMA" id="LAKYCIA"/>
<dbReference type="InterPro" id="IPR001466">
    <property type="entry name" value="Beta-lactam-related"/>
</dbReference>
<gene>
    <name evidence="3" type="ORF">TRIVIDRAFT_42602</name>
</gene>
<evidence type="ECO:0000259" key="2">
    <source>
        <dbReference type="Pfam" id="PF00144"/>
    </source>
</evidence>
<keyword evidence="4" id="KW-1185">Reference proteome</keyword>
<comment type="similarity">
    <text evidence="1">Belongs to the peptidase S12 family.</text>
</comment>
<dbReference type="VEuPathDB" id="FungiDB:TRIVIDRAFT_42602"/>
<dbReference type="eggNOG" id="ENOG502QQBX">
    <property type="taxonomic scope" value="Eukaryota"/>
</dbReference>
<evidence type="ECO:0000256" key="1">
    <source>
        <dbReference type="ARBA" id="ARBA00038215"/>
    </source>
</evidence>
<dbReference type="PANTHER" id="PTHR46825:SF9">
    <property type="entry name" value="BETA-LACTAMASE-RELATED DOMAIN-CONTAINING PROTEIN"/>
    <property type="match status" value="1"/>
</dbReference>
<dbReference type="InterPro" id="IPR050491">
    <property type="entry name" value="AmpC-like"/>
</dbReference>
<dbReference type="InParanoid" id="G9N7T3"/>
<evidence type="ECO:0000313" key="3">
    <source>
        <dbReference type="EMBL" id="EHK17047.1"/>
    </source>
</evidence>
<dbReference type="Gene3D" id="3.40.710.10">
    <property type="entry name" value="DD-peptidase/beta-lactamase superfamily"/>
    <property type="match status" value="1"/>
</dbReference>
<dbReference type="EMBL" id="ABDF02000089">
    <property type="protein sequence ID" value="EHK17047.1"/>
    <property type="molecule type" value="Genomic_DNA"/>
</dbReference>
<sequence length="543" mass="60401">DKIVQDLNKARAGVVKIFQNAGIVGLATHVIFQGKIIWTANMGYENLQFKVPMDSNTILPIGALSQGFTAACVAQQVYRGELSYDTKVSAIFPQVKNKDATIGDLLGHRTGLQTPDNLLQAKYACRFSMDWGPIDKFVQLFNDLQPQANLRSQFLHNSIGYALLGGVVRTKNNYYYVRQLKENILEPLQMAHTKTVWLEKHQSGPRYSAGSNGSQYAHEVVNCLDTEDFQLSAAVGGMTSTTNDLAKYCIALNKAWKRRGPAADDEARNLRGNEVFPDVDLLFNPLQPMGDIATDGKAKKNHAAGWATCTLPAAIGDIGINPGLIDMPILGGGSAPVRMIWNQGMYDCANAFVALLPEYEAAVIVLGNTTTGSDTADWIGQHLIQALLDSPCKNDYPFLASMSALNARQKYWELVAKLEQGRQTKGPQRPLDQYKGLYRNASDEDLAKGGKKRRKSPLMICFTGSILPEHPLHYHHGDTFTWLQSWNKMLKGEFRVSYHPEYYSIRFQPNKDGSGIDSFVWVNDPAKPEGEVFTRHPAWWELI</sequence>
<dbReference type="Pfam" id="PF00144">
    <property type="entry name" value="Beta-lactamase"/>
    <property type="match status" value="1"/>
</dbReference>
<dbReference type="InterPro" id="IPR012338">
    <property type="entry name" value="Beta-lactam/transpept-like"/>
</dbReference>
<feature type="domain" description="Beta-lactamase-related" evidence="2">
    <location>
        <begin position="20"/>
        <end position="380"/>
    </location>
</feature>
<evidence type="ECO:0000313" key="4">
    <source>
        <dbReference type="Proteomes" id="UP000007115"/>
    </source>
</evidence>
<dbReference type="Proteomes" id="UP000007115">
    <property type="component" value="Unassembled WGS sequence"/>
</dbReference>
<dbReference type="PANTHER" id="PTHR46825">
    <property type="entry name" value="D-ALANYL-D-ALANINE-CARBOXYPEPTIDASE/ENDOPEPTIDASE AMPH"/>
    <property type="match status" value="1"/>
</dbReference>
<accession>G9N7T3</accession>
<dbReference type="GeneID" id="25794120"/>
<dbReference type="OrthoDB" id="5946976at2759"/>
<dbReference type="AlphaFoldDB" id="G9N7T3"/>
<protein>
    <recommendedName>
        <fullName evidence="2">Beta-lactamase-related domain-containing protein</fullName>
    </recommendedName>
</protein>